<keyword evidence="1" id="KW-1133">Transmembrane helix</keyword>
<name>A0A2N2F3W9_9BACT</name>
<keyword evidence="1" id="KW-0472">Membrane</keyword>
<dbReference type="Proteomes" id="UP000233417">
    <property type="component" value="Unassembled WGS sequence"/>
</dbReference>
<gene>
    <name evidence="2" type="ORF">CVU76_02535</name>
</gene>
<dbReference type="EMBL" id="PHAO01000001">
    <property type="protein sequence ID" value="PKN02879.1"/>
    <property type="molecule type" value="Genomic_DNA"/>
</dbReference>
<proteinExistence type="predicted"/>
<evidence type="ECO:0000256" key="1">
    <source>
        <dbReference type="SAM" id="Phobius"/>
    </source>
</evidence>
<sequence>MQSKLRIFASFLLVFSLTLGLFLTLSPKGVEANNGQGQGQETCPNTGGGWIKIDDLTSKTYEYTAPTGKLVSKVCYKASTVVTYYDVNPPKDKVLVESTAVNPGGQIADLSHASFLLIDKPIVEEEKHDLVLTSMCYDHINMVRVWRVFHKDKSDTYFPIQLGYKVVPGGINSLDKLFGFNHTEATRFTDPYLFETLYDEKPQTVILYWWNNTTQQWVMDDTKAANNTPCYCVKTTEYIGEWSDWTVDPSDESRFVRERVVSNLDSKNSEIVCSTEIEKDYEERDFCPWETATYADDPLCLPTGDGEDEDDDGDVQGVTTEVKGTTTVVLAATAAGDRSTVYLIQSLLMLVTGISLIYVGKEYINRV</sequence>
<reference evidence="2 3" key="1">
    <citation type="journal article" date="2017" name="ISME J.">
        <title>Potential for microbial H2 and metal transformations associated with novel bacteria and archaea in deep terrestrial subsurface sediments.</title>
        <authorList>
            <person name="Hernsdorf A.W."/>
            <person name="Amano Y."/>
            <person name="Miyakawa K."/>
            <person name="Ise K."/>
            <person name="Suzuki Y."/>
            <person name="Anantharaman K."/>
            <person name="Probst A."/>
            <person name="Burstein D."/>
            <person name="Thomas B.C."/>
            <person name="Banfield J.F."/>
        </authorList>
    </citation>
    <scope>NUCLEOTIDE SEQUENCE [LARGE SCALE GENOMIC DNA]</scope>
    <source>
        <strain evidence="2">HGW-Dojkabacteria-1</strain>
    </source>
</reference>
<comment type="caution">
    <text evidence="2">The sequence shown here is derived from an EMBL/GenBank/DDBJ whole genome shotgun (WGS) entry which is preliminary data.</text>
</comment>
<feature type="transmembrane region" description="Helical" evidence="1">
    <location>
        <begin position="342"/>
        <end position="360"/>
    </location>
</feature>
<dbReference type="AlphaFoldDB" id="A0A2N2F3W9"/>
<evidence type="ECO:0000313" key="3">
    <source>
        <dbReference type="Proteomes" id="UP000233417"/>
    </source>
</evidence>
<protein>
    <submittedName>
        <fullName evidence="2">Uncharacterized protein</fullName>
    </submittedName>
</protein>
<organism evidence="2 3">
    <name type="scientific">Candidatus Dojkabacteria bacterium HGW-Dojkabacteria-1</name>
    <dbReference type="NCBI Taxonomy" id="2013761"/>
    <lineage>
        <taxon>Bacteria</taxon>
        <taxon>Candidatus Dojkabacteria</taxon>
    </lineage>
</organism>
<accession>A0A2N2F3W9</accession>
<evidence type="ECO:0000313" key="2">
    <source>
        <dbReference type="EMBL" id="PKN02879.1"/>
    </source>
</evidence>
<keyword evidence="1" id="KW-0812">Transmembrane</keyword>